<proteinExistence type="inferred from homology"/>
<dbReference type="GO" id="GO:0015807">
    <property type="term" value="P:L-amino acid transport"/>
    <property type="evidence" value="ECO:0007669"/>
    <property type="project" value="TreeGrafter"/>
</dbReference>
<dbReference type="KEGG" id="thao:NI17_008935"/>
<keyword evidence="8" id="KW-1185">Reference proteome</keyword>
<dbReference type="PANTHER" id="PTHR43820">
    <property type="entry name" value="HIGH-AFFINITY BRANCHED-CHAIN AMINO ACID TRANSPORT ATP-BINDING PROTEIN LIVF"/>
    <property type="match status" value="1"/>
</dbReference>
<evidence type="ECO:0000259" key="6">
    <source>
        <dbReference type="PROSITE" id="PS50893"/>
    </source>
</evidence>
<reference evidence="7" key="1">
    <citation type="submission" date="2020-10" db="EMBL/GenBank/DDBJ databases">
        <title>De novo genome project of the cellulose decomposer Thermobifida halotolerans type strain.</title>
        <authorList>
            <person name="Nagy I."/>
            <person name="Horvath B."/>
            <person name="Kukolya J."/>
            <person name="Nagy I."/>
            <person name="Orsini M."/>
        </authorList>
    </citation>
    <scope>NUCLEOTIDE SEQUENCE</scope>
    <source>
        <strain evidence="7">DSM 44931</strain>
    </source>
</reference>
<dbReference type="GO" id="GO:0015658">
    <property type="term" value="F:branched-chain amino acid transmembrane transporter activity"/>
    <property type="evidence" value="ECO:0007669"/>
    <property type="project" value="TreeGrafter"/>
</dbReference>
<evidence type="ECO:0000256" key="4">
    <source>
        <dbReference type="ARBA" id="ARBA00022840"/>
    </source>
</evidence>
<dbReference type="CDD" id="cd03224">
    <property type="entry name" value="ABC_TM1139_LivF_branched"/>
    <property type="match status" value="1"/>
</dbReference>
<dbReference type="PANTHER" id="PTHR43820:SF4">
    <property type="entry name" value="HIGH-AFFINITY BRANCHED-CHAIN AMINO ACID TRANSPORT ATP-BINDING PROTEIN LIVF"/>
    <property type="match status" value="1"/>
</dbReference>
<evidence type="ECO:0000256" key="2">
    <source>
        <dbReference type="ARBA" id="ARBA00022448"/>
    </source>
</evidence>
<organism evidence="7 8">
    <name type="scientific">Thermobifida halotolerans</name>
    <dbReference type="NCBI Taxonomy" id="483545"/>
    <lineage>
        <taxon>Bacteria</taxon>
        <taxon>Bacillati</taxon>
        <taxon>Actinomycetota</taxon>
        <taxon>Actinomycetes</taxon>
        <taxon>Streptosporangiales</taxon>
        <taxon>Nocardiopsidaceae</taxon>
        <taxon>Thermobifida</taxon>
    </lineage>
</organism>
<evidence type="ECO:0000313" key="8">
    <source>
        <dbReference type="Proteomes" id="UP000265719"/>
    </source>
</evidence>
<gene>
    <name evidence="7" type="ORF">NI17_008935</name>
</gene>
<sequence length="246" mass="26262">MTATVSEHSGKTPTGSGSAVLDISGVDAGYGPIRVLQGVDLSVSAGEIVSLLGPNGAGKTTTLLACSGMVRVTSGDIRLDGRSLLRSSPHAIARRRLAHVPEDRSLFPSLTIDEHLRLCARPDGLDVLELFPELQKRRNKRVGVLSGGEQQMLALGRALAAGPRVLLVDEMSMGLAPVVVERLFSALQDIAVSAGLAVLMVEQHVHLALKYAQRGYVLAGGRVRTHGTTEELRERWSEIESSYLGR</sequence>
<evidence type="ECO:0000256" key="5">
    <source>
        <dbReference type="ARBA" id="ARBA00022970"/>
    </source>
</evidence>
<dbReference type="RefSeq" id="WP_068691718.1">
    <property type="nucleotide sequence ID" value="NZ_CP063196.1"/>
</dbReference>
<dbReference type="InterPro" id="IPR027417">
    <property type="entry name" value="P-loop_NTPase"/>
</dbReference>
<accession>A0AA97M5R5</accession>
<dbReference type="EMBL" id="CP063196">
    <property type="protein sequence ID" value="UOE21242.1"/>
    <property type="molecule type" value="Genomic_DNA"/>
</dbReference>
<dbReference type="AlphaFoldDB" id="A0AA97M5R5"/>
<comment type="similarity">
    <text evidence="1">Belongs to the ABC transporter superfamily.</text>
</comment>
<dbReference type="SMART" id="SM00382">
    <property type="entry name" value="AAA"/>
    <property type="match status" value="1"/>
</dbReference>
<dbReference type="InterPro" id="IPR017871">
    <property type="entry name" value="ABC_transporter-like_CS"/>
</dbReference>
<dbReference type="InterPro" id="IPR052156">
    <property type="entry name" value="BCAA_Transport_ATP-bd_LivF"/>
</dbReference>
<evidence type="ECO:0000256" key="1">
    <source>
        <dbReference type="ARBA" id="ARBA00005417"/>
    </source>
</evidence>
<dbReference type="InterPro" id="IPR003439">
    <property type="entry name" value="ABC_transporter-like_ATP-bd"/>
</dbReference>
<dbReference type="Pfam" id="PF00005">
    <property type="entry name" value="ABC_tran"/>
    <property type="match status" value="1"/>
</dbReference>
<dbReference type="Gene3D" id="3.40.50.300">
    <property type="entry name" value="P-loop containing nucleotide triphosphate hydrolases"/>
    <property type="match status" value="1"/>
</dbReference>
<dbReference type="Proteomes" id="UP000265719">
    <property type="component" value="Chromosome"/>
</dbReference>
<name>A0AA97M5R5_9ACTN</name>
<keyword evidence="2" id="KW-0813">Transport</keyword>
<dbReference type="InterPro" id="IPR003593">
    <property type="entry name" value="AAA+_ATPase"/>
</dbReference>
<feature type="domain" description="ABC transporter" evidence="6">
    <location>
        <begin position="21"/>
        <end position="245"/>
    </location>
</feature>
<dbReference type="SUPFAM" id="SSF52540">
    <property type="entry name" value="P-loop containing nucleoside triphosphate hydrolases"/>
    <property type="match status" value="1"/>
</dbReference>
<dbReference type="PROSITE" id="PS00211">
    <property type="entry name" value="ABC_TRANSPORTER_1"/>
    <property type="match status" value="1"/>
</dbReference>
<dbReference type="PROSITE" id="PS50893">
    <property type="entry name" value="ABC_TRANSPORTER_2"/>
    <property type="match status" value="1"/>
</dbReference>
<keyword evidence="5" id="KW-0029">Amino-acid transport</keyword>
<dbReference type="GO" id="GO:0016887">
    <property type="term" value="F:ATP hydrolysis activity"/>
    <property type="evidence" value="ECO:0007669"/>
    <property type="project" value="InterPro"/>
</dbReference>
<evidence type="ECO:0000256" key="3">
    <source>
        <dbReference type="ARBA" id="ARBA00022741"/>
    </source>
</evidence>
<protein>
    <submittedName>
        <fullName evidence="7">ABC transporter ATP-binding protein</fullName>
    </submittedName>
</protein>
<keyword evidence="4 7" id="KW-0067">ATP-binding</keyword>
<evidence type="ECO:0000313" key="7">
    <source>
        <dbReference type="EMBL" id="UOE21242.1"/>
    </source>
</evidence>
<keyword evidence="3" id="KW-0547">Nucleotide-binding</keyword>
<dbReference type="GO" id="GO:0005524">
    <property type="term" value="F:ATP binding"/>
    <property type="evidence" value="ECO:0007669"/>
    <property type="project" value="UniProtKB-KW"/>
</dbReference>